<sequence length="474" mass="53531">MKKRTKIVRARRRFVKCPICELVTAYLPTHFANKHGIPRSSKESERYMLLARAYEGDEELKYIKSTKPSKETASPSSFMRLFNCNLRSDTESDDESYHPSADEEEESSGSDDSKVIPPSPESETEVGDGGDANSPKRDDGDDEEDHVGGDSEDDGGKGGEDGGCEGDEDEDEDEDEVKKSFSNVLKMKNPSAPRHIWLIRFHEYLQSLAGKALTKVQADQHASQIYLMLQSIDPTGTEIACITDSQGKAVWEWAKRLLDEKKKRPGTIISYLTSLEKFYKFIIRCQDEEEPLLQVTPALLKSVKTAYNDLAAWRAVIRKHYKGDEWRRQLAEMKSRLRPEDVRDINETKPAKKADALLKKAPYTKVTIHQCCLVRDFLIASLEFQNGQRPGPFETILLEDFQDAEIDQDSGTRTICAPQHKTSTARPAPISMSKSLSKKMETYIKHVRTIFPGSSPFLFITNKGNPFPKGKIGR</sequence>
<keyword evidence="3" id="KW-1185">Reference proteome</keyword>
<dbReference type="InterPro" id="IPR011010">
    <property type="entry name" value="DNA_brk_join_enz"/>
</dbReference>
<organism evidence="2 3">
    <name type="scientific">Porites lobata</name>
    <dbReference type="NCBI Taxonomy" id="104759"/>
    <lineage>
        <taxon>Eukaryota</taxon>
        <taxon>Metazoa</taxon>
        <taxon>Cnidaria</taxon>
        <taxon>Anthozoa</taxon>
        <taxon>Hexacorallia</taxon>
        <taxon>Scleractinia</taxon>
        <taxon>Fungiina</taxon>
        <taxon>Poritidae</taxon>
        <taxon>Porites</taxon>
    </lineage>
</organism>
<protein>
    <recommendedName>
        <fullName evidence="4">Core-binding (CB) domain-containing protein</fullName>
    </recommendedName>
</protein>
<proteinExistence type="predicted"/>
<dbReference type="SUPFAM" id="SSF56349">
    <property type="entry name" value="DNA breaking-rejoining enzymes"/>
    <property type="match status" value="1"/>
</dbReference>
<evidence type="ECO:0000313" key="2">
    <source>
        <dbReference type="EMBL" id="CAH3162527.1"/>
    </source>
</evidence>
<name>A0ABN8QDL3_9CNID</name>
<evidence type="ECO:0008006" key="4">
    <source>
        <dbReference type="Google" id="ProtNLM"/>
    </source>
</evidence>
<evidence type="ECO:0000256" key="1">
    <source>
        <dbReference type="SAM" id="MobiDB-lite"/>
    </source>
</evidence>
<feature type="compositionally biased region" description="Acidic residues" evidence="1">
    <location>
        <begin position="162"/>
        <end position="175"/>
    </location>
</feature>
<accession>A0ABN8QDL3</accession>
<reference evidence="2 3" key="1">
    <citation type="submission" date="2022-05" db="EMBL/GenBank/DDBJ databases">
        <authorList>
            <consortium name="Genoscope - CEA"/>
            <person name="William W."/>
        </authorList>
    </citation>
    <scope>NUCLEOTIDE SEQUENCE [LARGE SCALE GENOMIC DNA]</scope>
</reference>
<dbReference type="EMBL" id="CALNXK010000123">
    <property type="protein sequence ID" value="CAH3162527.1"/>
    <property type="molecule type" value="Genomic_DNA"/>
</dbReference>
<feature type="compositionally biased region" description="Basic and acidic residues" evidence="1">
    <location>
        <begin position="146"/>
        <end position="160"/>
    </location>
</feature>
<dbReference type="Proteomes" id="UP001159405">
    <property type="component" value="Unassembled WGS sequence"/>
</dbReference>
<feature type="region of interest" description="Disordered" evidence="1">
    <location>
        <begin position="89"/>
        <end position="180"/>
    </location>
</feature>
<feature type="non-terminal residue" evidence="2">
    <location>
        <position position="474"/>
    </location>
</feature>
<comment type="caution">
    <text evidence="2">The sequence shown here is derived from an EMBL/GenBank/DDBJ whole genome shotgun (WGS) entry which is preliminary data.</text>
</comment>
<gene>
    <name evidence="2" type="ORF">PLOB_00005373</name>
</gene>
<evidence type="ECO:0000313" key="3">
    <source>
        <dbReference type="Proteomes" id="UP001159405"/>
    </source>
</evidence>